<name>A0A0W8FTV2_9ZZZZ</name>
<keyword evidence="1" id="KW-0472">Membrane</keyword>
<comment type="caution">
    <text evidence="3">The sequence shown here is derived from an EMBL/GenBank/DDBJ whole genome shotgun (WGS) entry which is preliminary data.</text>
</comment>
<organism evidence="3">
    <name type="scientific">hydrocarbon metagenome</name>
    <dbReference type="NCBI Taxonomy" id="938273"/>
    <lineage>
        <taxon>unclassified sequences</taxon>
        <taxon>metagenomes</taxon>
        <taxon>ecological metagenomes</taxon>
    </lineage>
</organism>
<evidence type="ECO:0000313" key="3">
    <source>
        <dbReference type="EMBL" id="KUG24284.1"/>
    </source>
</evidence>
<protein>
    <recommendedName>
        <fullName evidence="2">LiaF transmembrane domain-containing protein</fullName>
    </recommendedName>
</protein>
<sequence length="104" mass="11813">MPNEKRNILTGGLILITLGVLIFVSRTSNYNFGQTWPILIIVIGISTIIQRFRDFGGWFITIAGALFLAIEFYGIEFSKLTEYLLPAVLVLLGIFILIRKKRHN</sequence>
<gene>
    <name evidence="3" type="ORF">ASZ90_005918</name>
</gene>
<feature type="domain" description="LiaF transmembrane" evidence="2">
    <location>
        <begin position="11"/>
        <end position="103"/>
    </location>
</feature>
<feature type="transmembrane region" description="Helical" evidence="1">
    <location>
        <begin position="56"/>
        <end position="74"/>
    </location>
</feature>
<dbReference type="InterPro" id="IPR054331">
    <property type="entry name" value="LiaF_TM"/>
</dbReference>
<keyword evidence="1" id="KW-1133">Transmembrane helix</keyword>
<dbReference type="EMBL" id="LNQE01000853">
    <property type="protein sequence ID" value="KUG24284.1"/>
    <property type="molecule type" value="Genomic_DNA"/>
</dbReference>
<dbReference type="Pfam" id="PF22570">
    <property type="entry name" value="LiaF-TM"/>
    <property type="match status" value="1"/>
</dbReference>
<keyword evidence="1" id="KW-0812">Transmembrane</keyword>
<evidence type="ECO:0000256" key="1">
    <source>
        <dbReference type="SAM" id="Phobius"/>
    </source>
</evidence>
<feature type="transmembrane region" description="Helical" evidence="1">
    <location>
        <begin position="80"/>
        <end position="98"/>
    </location>
</feature>
<feature type="transmembrane region" description="Helical" evidence="1">
    <location>
        <begin position="7"/>
        <end position="24"/>
    </location>
</feature>
<reference evidence="3" key="1">
    <citation type="journal article" date="2015" name="Proc. Natl. Acad. Sci. U.S.A.">
        <title>Networks of energetic and metabolic interactions define dynamics in microbial communities.</title>
        <authorList>
            <person name="Embree M."/>
            <person name="Liu J.K."/>
            <person name="Al-Bassam M.M."/>
            <person name="Zengler K."/>
        </authorList>
    </citation>
    <scope>NUCLEOTIDE SEQUENCE</scope>
</reference>
<accession>A0A0W8FTV2</accession>
<feature type="transmembrane region" description="Helical" evidence="1">
    <location>
        <begin position="30"/>
        <end position="49"/>
    </location>
</feature>
<dbReference type="AlphaFoldDB" id="A0A0W8FTV2"/>
<proteinExistence type="predicted"/>
<evidence type="ECO:0000259" key="2">
    <source>
        <dbReference type="Pfam" id="PF22570"/>
    </source>
</evidence>